<gene>
    <name evidence="1" type="ORF">D5086_008194</name>
</gene>
<evidence type="ECO:0000313" key="2">
    <source>
        <dbReference type="Proteomes" id="UP000309997"/>
    </source>
</evidence>
<protein>
    <submittedName>
        <fullName evidence="1">Uncharacterized protein</fullName>
    </submittedName>
</protein>
<sequence length="159" mass="18107">MNLAMTGGDCLDFSVGRLSYIFSNKVANSEEIRRSTAIGKTVSLIYIHKLYLFTPLYRFVKPDRSPEQNAEILANFGRRRLLEKISTDYSSSDHAKYWDLPCNTRSKRRVAQSPVTLDSPVNPPTIGAKRLAVYLPETRSDNHRSSEDWSMWTVAESIC</sequence>
<dbReference type="EMBL" id="RCHU02000004">
    <property type="protein sequence ID" value="KAL3596557.1"/>
    <property type="molecule type" value="Genomic_DNA"/>
</dbReference>
<keyword evidence="2" id="KW-1185">Reference proteome</keyword>
<evidence type="ECO:0000313" key="1">
    <source>
        <dbReference type="EMBL" id="KAL3596557.1"/>
    </source>
</evidence>
<comment type="caution">
    <text evidence="1">The sequence shown here is derived from an EMBL/GenBank/DDBJ whole genome shotgun (WGS) entry which is preliminary data.</text>
</comment>
<accession>A0ACC4CG25</accession>
<organism evidence="1 2">
    <name type="scientific">Populus alba</name>
    <name type="common">White poplar</name>
    <dbReference type="NCBI Taxonomy" id="43335"/>
    <lineage>
        <taxon>Eukaryota</taxon>
        <taxon>Viridiplantae</taxon>
        <taxon>Streptophyta</taxon>
        <taxon>Embryophyta</taxon>
        <taxon>Tracheophyta</taxon>
        <taxon>Spermatophyta</taxon>
        <taxon>Magnoliopsida</taxon>
        <taxon>eudicotyledons</taxon>
        <taxon>Gunneridae</taxon>
        <taxon>Pentapetalae</taxon>
        <taxon>rosids</taxon>
        <taxon>fabids</taxon>
        <taxon>Malpighiales</taxon>
        <taxon>Salicaceae</taxon>
        <taxon>Saliceae</taxon>
        <taxon>Populus</taxon>
    </lineage>
</organism>
<proteinExistence type="predicted"/>
<dbReference type="Proteomes" id="UP000309997">
    <property type="component" value="Unassembled WGS sequence"/>
</dbReference>
<name>A0ACC4CG25_POPAL</name>
<reference evidence="1 2" key="1">
    <citation type="journal article" date="2024" name="Plant Biotechnol. J.">
        <title>Genome and CRISPR/Cas9 system of a widespread forest tree (Populus alba) in the world.</title>
        <authorList>
            <person name="Liu Y.J."/>
            <person name="Jiang P.F."/>
            <person name="Han X.M."/>
            <person name="Li X.Y."/>
            <person name="Wang H.M."/>
            <person name="Wang Y.J."/>
            <person name="Wang X.X."/>
            <person name="Zeng Q.Y."/>
        </authorList>
    </citation>
    <scope>NUCLEOTIDE SEQUENCE [LARGE SCALE GENOMIC DNA]</scope>
    <source>
        <strain evidence="2">cv. PAL-ZL1</strain>
    </source>
</reference>